<reference evidence="3 4" key="1">
    <citation type="submission" date="2019-01" db="EMBL/GenBank/DDBJ databases">
        <title>Sequencing of cultivated peanut Arachis hypogaea provides insights into genome evolution and oil improvement.</title>
        <authorList>
            <person name="Chen X."/>
        </authorList>
    </citation>
    <scope>NUCLEOTIDE SEQUENCE [LARGE SCALE GENOMIC DNA]</scope>
    <source>
        <strain evidence="4">cv. Fuhuasheng</strain>
        <tissue evidence="3">Leaves</tissue>
    </source>
</reference>
<sequence>MGTYSWGSGALAWLYRCMCQVANRNVTNLAGPLWLLLFWIFWQFPTLRPHGFDYFSFLLASSCQIIYSYNVVIVQCRLALDRLVVKIFYNHLQIVWEPYAVLDVLVVVNPEIQLRSTIGYDGG</sequence>
<feature type="domain" description="Aminotransferase-like plant mobile" evidence="2">
    <location>
        <begin position="2"/>
        <end position="101"/>
    </location>
</feature>
<dbReference type="InterPro" id="IPR044824">
    <property type="entry name" value="MAIN-like"/>
</dbReference>
<keyword evidence="1" id="KW-0472">Membrane</keyword>
<evidence type="ECO:0000313" key="3">
    <source>
        <dbReference type="EMBL" id="RYR40115.1"/>
    </source>
</evidence>
<protein>
    <recommendedName>
        <fullName evidence="2">Aminotransferase-like plant mobile domain-containing protein</fullName>
    </recommendedName>
</protein>
<evidence type="ECO:0000256" key="1">
    <source>
        <dbReference type="SAM" id="Phobius"/>
    </source>
</evidence>
<keyword evidence="1" id="KW-1133">Transmembrane helix</keyword>
<keyword evidence="4" id="KW-1185">Reference proteome</keyword>
<dbReference type="InterPro" id="IPR019557">
    <property type="entry name" value="AminoTfrase-like_pln_mobile"/>
</dbReference>
<feature type="transmembrane region" description="Helical" evidence="1">
    <location>
        <begin position="54"/>
        <end position="73"/>
    </location>
</feature>
<dbReference type="Pfam" id="PF10536">
    <property type="entry name" value="PMD"/>
    <property type="match status" value="1"/>
</dbReference>
<evidence type="ECO:0000259" key="2">
    <source>
        <dbReference type="Pfam" id="PF10536"/>
    </source>
</evidence>
<gene>
    <name evidence="3" type="ORF">Ahy_A09g045794</name>
</gene>
<evidence type="ECO:0000313" key="4">
    <source>
        <dbReference type="Proteomes" id="UP000289738"/>
    </source>
</evidence>
<dbReference type="PANTHER" id="PTHR46033">
    <property type="entry name" value="PROTEIN MAIN-LIKE 2"/>
    <property type="match status" value="1"/>
</dbReference>
<accession>A0A445BN66</accession>
<keyword evidence="1" id="KW-0812">Transmembrane</keyword>
<dbReference type="GO" id="GO:0010073">
    <property type="term" value="P:meristem maintenance"/>
    <property type="evidence" value="ECO:0007669"/>
    <property type="project" value="InterPro"/>
</dbReference>
<dbReference type="EMBL" id="SDMP01000009">
    <property type="protein sequence ID" value="RYR40115.1"/>
    <property type="molecule type" value="Genomic_DNA"/>
</dbReference>
<dbReference type="Proteomes" id="UP000289738">
    <property type="component" value="Chromosome A09"/>
</dbReference>
<comment type="caution">
    <text evidence="3">The sequence shown here is derived from an EMBL/GenBank/DDBJ whole genome shotgun (WGS) entry which is preliminary data.</text>
</comment>
<feature type="transmembrane region" description="Helical" evidence="1">
    <location>
        <begin position="26"/>
        <end position="42"/>
    </location>
</feature>
<dbReference type="PANTHER" id="PTHR46033:SF8">
    <property type="entry name" value="PROTEIN MAINTENANCE OF MERISTEMS-LIKE"/>
    <property type="match status" value="1"/>
</dbReference>
<dbReference type="AlphaFoldDB" id="A0A445BN66"/>
<proteinExistence type="predicted"/>
<name>A0A445BN66_ARAHY</name>
<organism evidence="3 4">
    <name type="scientific">Arachis hypogaea</name>
    <name type="common">Peanut</name>
    <dbReference type="NCBI Taxonomy" id="3818"/>
    <lineage>
        <taxon>Eukaryota</taxon>
        <taxon>Viridiplantae</taxon>
        <taxon>Streptophyta</taxon>
        <taxon>Embryophyta</taxon>
        <taxon>Tracheophyta</taxon>
        <taxon>Spermatophyta</taxon>
        <taxon>Magnoliopsida</taxon>
        <taxon>eudicotyledons</taxon>
        <taxon>Gunneridae</taxon>
        <taxon>Pentapetalae</taxon>
        <taxon>rosids</taxon>
        <taxon>fabids</taxon>
        <taxon>Fabales</taxon>
        <taxon>Fabaceae</taxon>
        <taxon>Papilionoideae</taxon>
        <taxon>50 kb inversion clade</taxon>
        <taxon>dalbergioids sensu lato</taxon>
        <taxon>Dalbergieae</taxon>
        <taxon>Pterocarpus clade</taxon>
        <taxon>Arachis</taxon>
    </lineage>
</organism>